<dbReference type="PROSITE" id="PS00678">
    <property type="entry name" value="WD_REPEATS_1"/>
    <property type="match status" value="1"/>
</dbReference>
<organism evidence="8 9">
    <name type="scientific">Rhodosorus marinus</name>
    <dbReference type="NCBI Taxonomy" id="101924"/>
    <lineage>
        <taxon>Eukaryota</taxon>
        <taxon>Rhodophyta</taxon>
        <taxon>Stylonematophyceae</taxon>
        <taxon>Stylonematales</taxon>
        <taxon>Stylonemataceae</taxon>
        <taxon>Rhodosorus</taxon>
    </lineage>
</organism>
<gene>
    <name evidence="8" type="ORF">NDN08_004808</name>
</gene>
<dbReference type="Pfam" id="PF08324">
    <property type="entry name" value="PUL"/>
    <property type="match status" value="1"/>
</dbReference>
<dbReference type="EMBL" id="JAMWBK010000007">
    <property type="protein sequence ID" value="KAJ8903707.1"/>
    <property type="molecule type" value="Genomic_DNA"/>
</dbReference>
<keyword evidence="2" id="KW-0963">Cytoplasm</keyword>
<evidence type="ECO:0000256" key="2">
    <source>
        <dbReference type="ARBA" id="ARBA00022490"/>
    </source>
</evidence>
<dbReference type="PROSITE" id="PS50294">
    <property type="entry name" value="WD_REPEATS_REGION"/>
    <property type="match status" value="2"/>
</dbReference>
<protein>
    <recommendedName>
        <fullName evidence="10">Phospholipase A-2-activating protein</fullName>
    </recommendedName>
</protein>
<dbReference type="PROSITE" id="PS51396">
    <property type="entry name" value="PUL"/>
    <property type="match status" value="1"/>
</dbReference>
<dbReference type="PANTHER" id="PTHR19849:SF0">
    <property type="entry name" value="PHOSPHOLIPASE A-2-ACTIVATING PROTEIN"/>
    <property type="match status" value="1"/>
</dbReference>
<evidence type="ECO:0000259" key="6">
    <source>
        <dbReference type="PROSITE" id="PS51394"/>
    </source>
</evidence>
<name>A0AAV8UQX8_9RHOD</name>
<evidence type="ECO:0000313" key="9">
    <source>
        <dbReference type="Proteomes" id="UP001157974"/>
    </source>
</evidence>
<evidence type="ECO:0000256" key="3">
    <source>
        <dbReference type="ARBA" id="ARBA00022574"/>
    </source>
</evidence>
<dbReference type="PRINTS" id="PR00320">
    <property type="entry name" value="GPROTEINBRPT"/>
</dbReference>
<proteinExistence type="predicted"/>
<dbReference type="GO" id="GO:0005634">
    <property type="term" value="C:nucleus"/>
    <property type="evidence" value="ECO:0007669"/>
    <property type="project" value="TreeGrafter"/>
</dbReference>
<keyword evidence="4" id="KW-0677">Repeat</keyword>
<dbReference type="GO" id="GO:0005737">
    <property type="term" value="C:cytoplasm"/>
    <property type="evidence" value="ECO:0007669"/>
    <property type="project" value="UniProtKB-SubCell"/>
</dbReference>
<dbReference type="InterPro" id="IPR019775">
    <property type="entry name" value="WD40_repeat_CS"/>
</dbReference>
<dbReference type="InterPro" id="IPR001680">
    <property type="entry name" value="WD40_rpt"/>
</dbReference>
<dbReference type="InterPro" id="IPR011989">
    <property type="entry name" value="ARM-like"/>
</dbReference>
<comment type="caution">
    <text evidence="8">The sequence shown here is derived from an EMBL/GenBank/DDBJ whole genome shotgun (WGS) entry which is preliminary data.</text>
</comment>
<comment type="subcellular location">
    <subcellularLocation>
        <location evidence="1">Cytoplasm</location>
    </subcellularLocation>
</comment>
<dbReference type="PANTHER" id="PTHR19849">
    <property type="entry name" value="PHOSPHOLIPASE A-2-ACTIVATING PROTEIN"/>
    <property type="match status" value="1"/>
</dbReference>
<dbReference type="InterPro" id="IPR020472">
    <property type="entry name" value="WD40_PAC1"/>
</dbReference>
<dbReference type="Pfam" id="PF09070">
    <property type="entry name" value="PFU"/>
    <property type="match status" value="1"/>
</dbReference>
<feature type="domain" description="PUL" evidence="7">
    <location>
        <begin position="542"/>
        <end position="802"/>
    </location>
</feature>
<feature type="repeat" description="WD" evidence="5">
    <location>
        <begin position="97"/>
        <end position="138"/>
    </location>
</feature>
<dbReference type="CDD" id="cd00200">
    <property type="entry name" value="WD40"/>
    <property type="match status" value="1"/>
</dbReference>
<reference evidence="8 9" key="1">
    <citation type="journal article" date="2023" name="Nat. Commun.">
        <title>Origin of minicircular mitochondrial genomes in red algae.</title>
        <authorList>
            <person name="Lee Y."/>
            <person name="Cho C.H."/>
            <person name="Lee Y.M."/>
            <person name="Park S.I."/>
            <person name="Yang J.H."/>
            <person name="West J.A."/>
            <person name="Bhattacharya D."/>
            <person name="Yoon H.S."/>
        </authorList>
    </citation>
    <scope>NUCLEOTIDE SEQUENCE [LARGE SCALE GENOMIC DNA]</scope>
    <source>
        <strain evidence="8 9">CCMP1338</strain>
        <tissue evidence="8">Whole cell</tissue>
    </source>
</reference>
<evidence type="ECO:0000259" key="7">
    <source>
        <dbReference type="PROSITE" id="PS51396"/>
    </source>
</evidence>
<dbReference type="InterPro" id="IPR036322">
    <property type="entry name" value="WD40_repeat_dom_sf"/>
</dbReference>
<dbReference type="InterPro" id="IPR013535">
    <property type="entry name" value="PUL_dom"/>
</dbReference>
<dbReference type="Gene3D" id="1.25.10.10">
    <property type="entry name" value="Leucine-rich Repeat Variant"/>
    <property type="match status" value="1"/>
</dbReference>
<feature type="domain" description="PFU" evidence="6">
    <location>
        <begin position="379"/>
        <end position="486"/>
    </location>
</feature>
<dbReference type="SMART" id="SM00320">
    <property type="entry name" value="WD40"/>
    <property type="match status" value="7"/>
</dbReference>
<dbReference type="InterPro" id="IPR015155">
    <property type="entry name" value="PFU"/>
</dbReference>
<dbReference type="PROSITE" id="PS51394">
    <property type="entry name" value="PFU"/>
    <property type="match status" value="1"/>
</dbReference>
<dbReference type="Pfam" id="PF00400">
    <property type="entry name" value="WD40"/>
    <property type="match status" value="6"/>
</dbReference>
<dbReference type="GO" id="GO:0010992">
    <property type="term" value="P:ubiquitin recycling"/>
    <property type="evidence" value="ECO:0007669"/>
    <property type="project" value="TreeGrafter"/>
</dbReference>
<sequence length="805" mass="86039">MGTYELSAELFGHESDVRCCGVIDSGRVISGSRDSSVIFWERNKDNGRDFGPSKRFEGHEHFVNAVTVVNTTLIASGSADKTIRLWNIESGKCVLILAEHTAAVCSLKIAEDKMEIISSSWDNTARLWKLSPGEGDEITGSCTAVFRGHEAAVWDAMSCAGKILTASADKTIKLWDKANGTCLTTLAGHTDVVRNLAPAPGNGFFSASNDGSARLWKMTAQNNYENVNVLSALHDDHFIYCASSLVSSTMEETSLLATGGEDKNVKIVELGSDTIMKPIASIPHPGTVWAVHFIGNGDVLTGCSDGRARIFTTDKERVASEMVLSDYENSLAQQQVSTKLIGDVDVAKLPDAETALSEPGVKDGQNLIVRRGNVAEVYMWVDPASKWMKVGDVVDNPDGGGGGGASGGDGTSGGTIDGRYYDFVFDVEVEEGGANRSLGYNRGENPYEAAQRFVEQNELSGGDYLDQIAKFIEQNVSADNRIVAAPPVARDPFTGGNRYVPGAVKPGASHSGGAATGGNQFAPARYVPGGSNTVPVPKEEPKHIPATTYVLYTSTDQEKKIVEKLRENNDKAAKDGLNLSSEELEYLVATTVPKVCASKPSAVDAKDAGLILKASRWSSELLVPVLDLARLAVNEPSIQEQFINGDDAIMHVVLQKVLSEDGVSPAILILSCRFFCNLFGAPSGIETAKVNMSRILEQVSVARSSPNRRVRETYASLLYNYAIALKGDSRVDAVLEAAFLVFTASEKDEPVLYRILVAVGTGMSGSKEATLTAQKLGVAEAASSTASISSRLMSCANEIAQLLFM</sequence>
<dbReference type="PROSITE" id="PS50082">
    <property type="entry name" value="WD_REPEATS_2"/>
    <property type="match status" value="4"/>
</dbReference>
<dbReference type="Gene3D" id="2.130.10.10">
    <property type="entry name" value="YVTN repeat-like/Quinoprotein amine dehydrogenase"/>
    <property type="match status" value="1"/>
</dbReference>
<keyword evidence="9" id="KW-1185">Reference proteome</keyword>
<dbReference type="Proteomes" id="UP001157974">
    <property type="component" value="Unassembled WGS sequence"/>
</dbReference>
<evidence type="ECO:0000256" key="4">
    <source>
        <dbReference type="ARBA" id="ARBA00022737"/>
    </source>
</evidence>
<dbReference type="Gene3D" id="3.10.20.870">
    <property type="entry name" value="PFU (PLAA family ubiquitin binding), C-terminal domain"/>
    <property type="match status" value="1"/>
</dbReference>
<dbReference type="SUPFAM" id="SSF50978">
    <property type="entry name" value="WD40 repeat-like"/>
    <property type="match status" value="1"/>
</dbReference>
<dbReference type="GO" id="GO:0043130">
    <property type="term" value="F:ubiquitin binding"/>
    <property type="evidence" value="ECO:0007669"/>
    <property type="project" value="TreeGrafter"/>
</dbReference>
<dbReference type="InterPro" id="IPR038122">
    <property type="entry name" value="PFU_sf"/>
</dbReference>
<feature type="repeat" description="WD" evidence="5">
    <location>
        <begin position="186"/>
        <end position="226"/>
    </location>
</feature>
<feature type="repeat" description="WD" evidence="5">
    <location>
        <begin position="146"/>
        <end position="185"/>
    </location>
</feature>
<evidence type="ECO:0000256" key="5">
    <source>
        <dbReference type="PROSITE-ProRule" id="PRU00221"/>
    </source>
</evidence>
<keyword evidence="3 5" id="KW-0853">WD repeat</keyword>
<dbReference type="GO" id="GO:0043161">
    <property type="term" value="P:proteasome-mediated ubiquitin-dependent protein catabolic process"/>
    <property type="evidence" value="ECO:0007669"/>
    <property type="project" value="TreeGrafter"/>
</dbReference>
<dbReference type="AlphaFoldDB" id="A0AAV8UQX8"/>
<evidence type="ECO:0000313" key="8">
    <source>
        <dbReference type="EMBL" id="KAJ8903707.1"/>
    </source>
</evidence>
<accession>A0AAV8UQX8</accession>
<feature type="repeat" description="WD" evidence="5">
    <location>
        <begin position="56"/>
        <end position="96"/>
    </location>
</feature>
<dbReference type="InterPro" id="IPR015943">
    <property type="entry name" value="WD40/YVTN_repeat-like_dom_sf"/>
</dbReference>
<evidence type="ECO:0000256" key="1">
    <source>
        <dbReference type="ARBA" id="ARBA00004496"/>
    </source>
</evidence>
<evidence type="ECO:0008006" key="10">
    <source>
        <dbReference type="Google" id="ProtNLM"/>
    </source>
</evidence>